<dbReference type="RefSeq" id="WP_003667850.1">
    <property type="nucleotide sequence ID" value="NZ_CP008804.1"/>
</dbReference>
<reference evidence="3 4" key="1">
    <citation type="submission" date="2018-12" db="EMBL/GenBank/DDBJ databases">
        <title>Persistence of Moraxella catarrhalis in Chronic Obstructive Pulmonary Disease and Regulation of the Hag/MID Adhesin.</title>
        <authorList>
            <person name="Murphy T."/>
            <person name="Zhao X."/>
            <person name="Vyas G."/>
            <person name="Aluvathingal J."/>
            <person name="Nadendla S."/>
            <person name="Tallon L."/>
            <person name="Tettelin H."/>
        </authorList>
    </citation>
    <scope>NUCLEOTIDE SEQUENCE [LARGE SCALE GENOMIC DNA]</scope>
    <source>
        <strain evidence="2 3">173P27B1</strain>
        <strain evidence="1 4">46P58B1</strain>
    </source>
</reference>
<proteinExistence type="predicted"/>
<evidence type="ECO:0000313" key="4">
    <source>
        <dbReference type="Proteomes" id="UP000280228"/>
    </source>
</evidence>
<dbReference type="Proteomes" id="UP000268436">
    <property type="component" value="Unassembled WGS sequence"/>
</dbReference>
<protein>
    <recommendedName>
        <fullName evidence="5">NUDIX hydrolase</fullName>
    </recommendedName>
</protein>
<dbReference type="EMBL" id="RYER01000003">
    <property type="protein sequence ID" value="RUO17541.1"/>
    <property type="molecule type" value="Genomic_DNA"/>
</dbReference>
<sequence length="201" mass="22982">MIHDKPVLCTTKEALLELSIPTEGSHIIPIPLEKVQNLPLHFISQDIVDVDIIVGEHYPQIIPYVVLTTVNEFLTYYKSDNVGEQNRSIGFGVHITYDDQKGTLTQTLIQAVVKDLKQKLNYDTTDDLNFPEEVFVLVKNDHQTSRLHIGILLALEVKLDEVFLDESIAGIKWQTLDRLVLNIDEYQPWSQLIIKTFIDSD</sequence>
<keyword evidence="3" id="KW-1185">Reference proteome</keyword>
<dbReference type="EMBL" id="CP034662">
    <property type="protein sequence ID" value="AZQ93474.1"/>
    <property type="molecule type" value="Genomic_DNA"/>
</dbReference>
<gene>
    <name evidence="1" type="ORF">EJK53_0876</name>
    <name evidence="2" type="ORF">EJK54_1056</name>
</gene>
<evidence type="ECO:0000313" key="2">
    <source>
        <dbReference type="EMBL" id="RUO17541.1"/>
    </source>
</evidence>
<evidence type="ECO:0008006" key="5">
    <source>
        <dbReference type="Google" id="ProtNLM"/>
    </source>
</evidence>
<evidence type="ECO:0000313" key="3">
    <source>
        <dbReference type="Proteomes" id="UP000268436"/>
    </source>
</evidence>
<dbReference type="Gene3D" id="3.90.79.10">
    <property type="entry name" value="Nucleoside Triphosphate Pyrophosphohydrolase"/>
    <property type="match status" value="1"/>
</dbReference>
<dbReference type="AlphaFoldDB" id="A0A3A9NSV2"/>
<evidence type="ECO:0000313" key="1">
    <source>
        <dbReference type="EMBL" id="AZQ93474.1"/>
    </source>
</evidence>
<dbReference type="KEGG" id="mcs:DR90_1119"/>
<organism evidence="1 4">
    <name type="scientific">Moraxella catarrhalis</name>
    <name type="common">Branhamella catarrhalis</name>
    <dbReference type="NCBI Taxonomy" id="480"/>
    <lineage>
        <taxon>Bacteria</taxon>
        <taxon>Pseudomonadati</taxon>
        <taxon>Pseudomonadota</taxon>
        <taxon>Gammaproteobacteria</taxon>
        <taxon>Moraxellales</taxon>
        <taxon>Moraxellaceae</taxon>
        <taxon>Moraxella</taxon>
    </lineage>
</organism>
<accession>A0A3A9NSV2</accession>
<name>A0A3A9NSV2_MORCA</name>
<dbReference type="Proteomes" id="UP000280228">
    <property type="component" value="Chromosome"/>
</dbReference>